<organism evidence="2 3">
    <name type="scientific">Rhizophagus irregularis</name>
    <dbReference type="NCBI Taxonomy" id="588596"/>
    <lineage>
        <taxon>Eukaryota</taxon>
        <taxon>Fungi</taxon>
        <taxon>Fungi incertae sedis</taxon>
        <taxon>Mucoromycota</taxon>
        <taxon>Glomeromycotina</taxon>
        <taxon>Glomeromycetes</taxon>
        <taxon>Glomerales</taxon>
        <taxon>Glomeraceae</taxon>
        <taxon>Rhizophagus</taxon>
    </lineage>
</organism>
<proteinExistence type="predicted"/>
<gene>
    <name evidence="2" type="ORF">CHRIB12_LOCUS21038</name>
</gene>
<comment type="caution">
    <text evidence="2">The sequence shown here is derived from an EMBL/GenBank/DDBJ whole genome shotgun (WGS) entry which is preliminary data.</text>
</comment>
<dbReference type="AlphaFoldDB" id="A0A915ZSP5"/>
<dbReference type="OrthoDB" id="2371300at2759"/>
<protein>
    <submittedName>
        <fullName evidence="2">Uncharacterized protein</fullName>
    </submittedName>
</protein>
<dbReference type="EMBL" id="CAGKOT010000064">
    <property type="protein sequence ID" value="CAB5389378.1"/>
    <property type="molecule type" value="Genomic_DNA"/>
</dbReference>
<sequence>MDENAEVKAENAKLRCALEEHEARFTRLEQRDKEKTNLISKMDDDIKEIKQSSANASSVENPNNVVRLGKLEKMAKPSNTSDSTFNSNVCKPIRTETKSLEVKETDDFLDEVHKKRVSDEIRQRNKEKKIQRESTVPSDLSCVTETSLRNHDENESNTKTVNIVHDQEKISLEDSVQKMPERLNEDVSQRESDSGLVTEIVRDLLQGFLVDDFQREFINTEFIDREHSNSSPVTEELARLFHQASIARKNLIKAKQEEISSWGRYSERFEDKVIKLRSEDKNLKDKTARSQIYNEMKPYLSGVSDEYLRKITSKARKINKLFGYDYDPITLKKIKGIGWHMVNRVTYSADSISRLTNLQIQYIIDRVNLTVTNKTVNNVHDQSHVTSEMITSDTTAPITLGRITSEKIVNASQTIPAEVPAFSQPNASPEMISSDMFQASVSSASQSKPDHSYFRNKILDQYPNLYRECSSENFDYYGMTDETSCGDYICPLCKLGHDDEEIEGRYKAGSYFIKCEQREIEIVA</sequence>
<feature type="coiled-coil region" evidence="1">
    <location>
        <begin position="4"/>
        <end position="38"/>
    </location>
</feature>
<evidence type="ECO:0000313" key="3">
    <source>
        <dbReference type="Proteomes" id="UP000684084"/>
    </source>
</evidence>
<evidence type="ECO:0000256" key="1">
    <source>
        <dbReference type="SAM" id="Coils"/>
    </source>
</evidence>
<accession>A0A915ZSP5</accession>
<name>A0A915ZSP5_9GLOM</name>
<evidence type="ECO:0000313" key="2">
    <source>
        <dbReference type="EMBL" id="CAB5389378.1"/>
    </source>
</evidence>
<keyword evidence="1" id="KW-0175">Coiled coil</keyword>
<dbReference type="VEuPathDB" id="FungiDB:RhiirFUN_012257"/>
<dbReference type="Proteomes" id="UP000684084">
    <property type="component" value="Unassembled WGS sequence"/>
</dbReference>
<reference evidence="2" key="1">
    <citation type="submission" date="2020-05" db="EMBL/GenBank/DDBJ databases">
        <authorList>
            <person name="Rincon C."/>
            <person name="Sanders R I."/>
            <person name="Robbins C."/>
            <person name="Chaturvedi A."/>
        </authorList>
    </citation>
    <scope>NUCLEOTIDE SEQUENCE</scope>
    <source>
        <strain evidence="2">CHB12</strain>
    </source>
</reference>